<feature type="compositionally biased region" description="Basic and acidic residues" evidence="1">
    <location>
        <begin position="74"/>
        <end position="84"/>
    </location>
</feature>
<name>A0A815EMD9_9BILA</name>
<accession>A0A815EMD9</accession>
<dbReference type="EMBL" id="CAJNOK010011458">
    <property type="protein sequence ID" value="CAF1140701.1"/>
    <property type="molecule type" value="Genomic_DNA"/>
</dbReference>
<proteinExistence type="predicted"/>
<evidence type="ECO:0000313" key="2">
    <source>
        <dbReference type="EMBL" id="CAF1140701.1"/>
    </source>
</evidence>
<organism evidence="3 6">
    <name type="scientific">Didymodactylos carnosus</name>
    <dbReference type="NCBI Taxonomy" id="1234261"/>
    <lineage>
        <taxon>Eukaryota</taxon>
        <taxon>Metazoa</taxon>
        <taxon>Spiralia</taxon>
        <taxon>Gnathifera</taxon>
        <taxon>Rotifera</taxon>
        <taxon>Eurotatoria</taxon>
        <taxon>Bdelloidea</taxon>
        <taxon>Philodinida</taxon>
        <taxon>Philodinidae</taxon>
        <taxon>Didymodactylos</taxon>
    </lineage>
</organism>
<keyword evidence="6" id="KW-1185">Reference proteome</keyword>
<evidence type="ECO:0000313" key="6">
    <source>
        <dbReference type="Proteomes" id="UP000663829"/>
    </source>
</evidence>
<sequence>MSRHQRTNEDSDEEEFQETQHQKLQNSYRHAKEDQREYTIEKKDQLRMQSKTLQQLSKEREELQKVYKLAESLENQKRDEEKTKKLQQLVGAK</sequence>
<evidence type="ECO:0000313" key="5">
    <source>
        <dbReference type="EMBL" id="CAF4151069.1"/>
    </source>
</evidence>
<evidence type="ECO:0000313" key="3">
    <source>
        <dbReference type="EMBL" id="CAF1312327.1"/>
    </source>
</evidence>
<reference evidence="3" key="1">
    <citation type="submission" date="2021-02" db="EMBL/GenBank/DDBJ databases">
        <authorList>
            <person name="Nowell W R."/>
        </authorList>
    </citation>
    <scope>NUCLEOTIDE SEQUENCE</scope>
</reference>
<dbReference type="EMBL" id="CAJOBC010043198">
    <property type="protein sequence ID" value="CAF4151069.1"/>
    <property type="molecule type" value="Genomic_DNA"/>
</dbReference>
<evidence type="ECO:0000256" key="1">
    <source>
        <dbReference type="SAM" id="MobiDB-lite"/>
    </source>
</evidence>
<dbReference type="AlphaFoldDB" id="A0A815EMD9"/>
<gene>
    <name evidence="3" type="ORF">GPM918_LOCUS29058</name>
    <name evidence="2" type="ORF">OVA965_LOCUS21112</name>
    <name evidence="5" type="ORF">SRO942_LOCUS29609</name>
    <name evidence="4" type="ORF">TMI583_LOCUS21687</name>
</gene>
<feature type="region of interest" description="Disordered" evidence="1">
    <location>
        <begin position="74"/>
        <end position="93"/>
    </location>
</feature>
<comment type="caution">
    <text evidence="3">The sequence shown here is derived from an EMBL/GenBank/DDBJ whole genome shotgun (WGS) entry which is preliminary data.</text>
</comment>
<feature type="region of interest" description="Disordered" evidence="1">
    <location>
        <begin position="1"/>
        <end position="43"/>
    </location>
</feature>
<dbReference type="EMBL" id="CAJOBA010026302">
    <property type="protein sequence ID" value="CAF3935472.1"/>
    <property type="molecule type" value="Genomic_DNA"/>
</dbReference>
<protein>
    <submittedName>
        <fullName evidence="3">Uncharacterized protein</fullName>
    </submittedName>
</protein>
<dbReference type="Proteomes" id="UP000682733">
    <property type="component" value="Unassembled WGS sequence"/>
</dbReference>
<feature type="non-terminal residue" evidence="3">
    <location>
        <position position="1"/>
    </location>
</feature>
<dbReference type="Proteomes" id="UP000681722">
    <property type="component" value="Unassembled WGS sequence"/>
</dbReference>
<dbReference type="EMBL" id="CAJNOQ010013000">
    <property type="protein sequence ID" value="CAF1312327.1"/>
    <property type="molecule type" value="Genomic_DNA"/>
</dbReference>
<feature type="compositionally biased region" description="Basic and acidic residues" evidence="1">
    <location>
        <begin position="30"/>
        <end position="43"/>
    </location>
</feature>
<dbReference type="Proteomes" id="UP000663829">
    <property type="component" value="Unassembled WGS sequence"/>
</dbReference>
<dbReference type="Proteomes" id="UP000677228">
    <property type="component" value="Unassembled WGS sequence"/>
</dbReference>
<evidence type="ECO:0000313" key="4">
    <source>
        <dbReference type="EMBL" id="CAF3935472.1"/>
    </source>
</evidence>